<accession>A0ABQ1EQN8</accession>
<dbReference type="PROSITE" id="PS51272">
    <property type="entry name" value="SLH"/>
    <property type="match status" value="2"/>
</dbReference>
<keyword evidence="1" id="KW-0732">Signal</keyword>
<proteinExistence type="predicted"/>
<feature type="signal peptide" evidence="1">
    <location>
        <begin position="1"/>
        <end position="29"/>
    </location>
</feature>
<dbReference type="InterPro" id="IPR001119">
    <property type="entry name" value="SLH_dom"/>
</dbReference>
<feature type="chain" id="PRO_5045157757" description="SLH domain-containing protein" evidence="1">
    <location>
        <begin position="30"/>
        <end position="732"/>
    </location>
</feature>
<feature type="domain" description="SLH" evidence="2">
    <location>
        <begin position="602"/>
        <end position="665"/>
    </location>
</feature>
<comment type="caution">
    <text evidence="3">The sequence shown here is derived from an EMBL/GenBank/DDBJ whole genome shotgun (WGS) entry which is preliminary data.</text>
</comment>
<organism evidence="3 4">
    <name type="scientific">Paenibacillus marchantiophytorum</name>
    <dbReference type="NCBI Taxonomy" id="1619310"/>
    <lineage>
        <taxon>Bacteria</taxon>
        <taxon>Bacillati</taxon>
        <taxon>Bacillota</taxon>
        <taxon>Bacilli</taxon>
        <taxon>Bacillales</taxon>
        <taxon>Paenibacillaceae</taxon>
        <taxon>Paenibacillus</taxon>
    </lineage>
</organism>
<name>A0ABQ1EQN8_9BACL</name>
<evidence type="ECO:0000313" key="3">
    <source>
        <dbReference type="EMBL" id="GFZ82787.1"/>
    </source>
</evidence>
<dbReference type="Pfam" id="PF00395">
    <property type="entry name" value="SLH"/>
    <property type="match status" value="2"/>
</dbReference>
<evidence type="ECO:0000313" key="4">
    <source>
        <dbReference type="Proteomes" id="UP000615455"/>
    </source>
</evidence>
<protein>
    <recommendedName>
        <fullName evidence="2">SLH domain-containing protein</fullName>
    </recommendedName>
</protein>
<gene>
    <name evidence="3" type="ORF">GCM10008018_30820</name>
</gene>
<dbReference type="Proteomes" id="UP000615455">
    <property type="component" value="Unassembled WGS sequence"/>
</dbReference>
<reference evidence="4" key="1">
    <citation type="journal article" date="2019" name="Int. J. Syst. Evol. Microbiol.">
        <title>The Global Catalogue of Microorganisms (GCM) 10K type strain sequencing project: providing services to taxonomists for standard genome sequencing and annotation.</title>
        <authorList>
            <consortium name="The Broad Institute Genomics Platform"/>
            <consortium name="The Broad Institute Genome Sequencing Center for Infectious Disease"/>
            <person name="Wu L."/>
            <person name="Ma J."/>
        </authorList>
    </citation>
    <scope>NUCLEOTIDE SEQUENCE [LARGE SCALE GENOMIC DNA]</scope>
    <source>
        <strain evidence="4">CGMCC 1.15043</strain>
    </source>
</reference>
<sequence>MKRTSSILTRMLVCCILIFSALGVPLAEADELHATNESISFVYNPSNGMLTGYVLSKNPDEISVYANYGTGDSARTDVFKQSDYIEVFGYANQNQKYFKAGFSIRTAEQPTKMTVKKDGENHEMMPVLKNGYSFYKYAQDIQLAAFRIEASQYVSAYSSDQFIPGSSRLFSFVPEAAGIDGLHVQFLQKQTVRAAVYMSNLAVTDFELMDASGSGTIGIRSVSSAQQINVASGGYEDLAGSLQLQLAEPLKQGHRYELRMTSTAVGNEIKLPTAGNGYNAAILLGKWYSYNDQLAGGTEFHSIAVSNAAYFDNLTLQAVTAPTQQDAQQSSTAGGETGKLMVDSMQFISDLQRLKTSGSNLLPLKVSSKDGKATVVIPADALREGQKVLPVAVLDIQSDMGSYQLPLRVIDLEKLHKQLGSDVSKMLVSVKFASVIGNEAALFHKKINELGAESIGEIIAYSVTVEANGQLIPLSDFQGNYVSRSMKLNGFVSGARATAVLFDPDTGIISFVPSVFEPSASSTDVVMKRDGNSIYSVVRYDKTFDDIQGNSAQNDIELLSSKLIVFGTSAREFMPEKQLTRAEFTTMLVRAMGWAGESSTEQETHFADVSTGDWYAEAVALAARKGLIGGYPDGTFHPHEMLSKEQMVVMLIRAWKAAGGKAISMEESASEIAYKYADYNSVSSWAKPSIAAAINVKLISSSDTMFDSASVPTRAVAVTYLKTFLQLVGFIN</sequence>
<evidence type="ECO:0000259" key="2">
    <source>
        <dbReference type="PROSITE" id="PS51272"/>
    </source>
</evidence>
<dbReference type="RefSeq" id="WP_189012749.1">
    <property type="nucleotide sequence ID" value="NZ_BMHE01000014.1"/>
</dbReference>
<evidence type="ECO:0000256" key="1">
    <source>
        <dbReference type="SAM" id="SignalP"/>
    </source>
</evidence>
<dbReference type="EMBL" id="BMHE01000014">
    <property type="protein sequence ID" value="GFZ82787.1"/>
    <property type="molecule type" value="Genomic_DNA"/>
</dbReference>
<feature type="domain" description="SLH" evidence="2">
    <location>
        <begin position="539"/>
        <end position="601"/>
    </location>
</feature>
<keyword evidence="4" id="KW-1185">Reference proteome</keyword>